<dbReference type="Proteomes" id="UP000198635">
    <property type="component" value="Unassembled WGS sequence"/>
</dbReference>
<dbReference type="GO" id="GO:0015074">
    <property type="term" value="P:DNA integration"/>
    <property type="evidence" value="ECO:0007669"/>
    <property type="project" value="InterPro"/>
</dbReference>
<dbReference type="InterPro" id="IPR001584">
    <property type="entry name" value="Integrase_cat-core"/>
</dbReference>
<organism evidence="2 3">
    <name type="scientific">Desulfomicrobium apsheronum</name>
    <dbReference type="NCBI Taxonomy" id="52560"/>
    <lineage>
        <taxon>Bacteria</taxon>
        <taxon>Pseudomonadati</taxon>
        <taxon>Thermodesulfobacteriota</taxon>
        <taxon>Desulfovibrionia</taxon>
        <taxon>Desulfovibrionales</taxon>
        <taxon>Desulfomicrobiaceae</taxon>
        <taxon>Desulfomicrobium</taxon>
    </lineage>
</organism>
<dbReference type="STRING" id="52560.SAMN04488082_11181"/>
<dbReference type="InterPro" id="IPR050900">
    <property type="entry name" value="Transposase_IS3/IS150/IS904"/>
</dbReference>
<dbReference type="SUPFAM" id="SSF53098">
    <property type="entry name" value="Ribonuclease H-like"/>
    <property type="match status" value="1"/>
</dbReference>
<dbReference type="InterPro" id="IPR036397">
    <property type="entry name" value="RNaseH_sf"/>
</dbReference>
<dbReference type="PANTHER" id="PTHR46889:SF4">
    <property type="entry name" value="TRANSPOSASE INSO FOR INSERTION SEQUENCE ELEMENT IS911B-RELATED"/>
    <property type="match status" value="1"/>
</dbReference>
<evidence type="ECO:0000313" key="3">
    <source>
        <dbReference type="Proteomes" id="UP000198635"/>
    </source>
</evidence>
<dbReference type="InterPro" id="IPR012337">
    <property type="entry name" value="RNaseH-like_sf"/>
</dbReference>
<evidence type="ECO:0000313" key="2">
    <source>
        <dbReference type="EMBL" id="SFJ99631.1"/>
    </source>
</evidence>
<name>A0A1I3VZN5_9BACT</name>
<protein>
    <submittedName>
        <fullName evidence="2">Integrase core domain-containing protein</fullName>
    </submittedName>
</protein>
<feature type="domain" description="Integrase catalytic" evidence="1">
    <location>
        <begin position="5"/>
        <end position="61"/>
    </location>
</feature>
<evidence type="ECO:0000259" key="1">
    <source>
        <dbReference type="Pfam" id="PF13683"/>
    </source>
</evidence>
<dbReference type="Pfam" id="PF13683">
    <property type="entry name" value="rve_3"/>
    <property type="match status" value="1"/>
</dbReference>
<sequence length="76" mass="9258">MDGRGAWRDNVVVERLWKTVKYERAYLHSYDTVSDARRSIMEYMDWYNKERPHSRLGRKTPDEVYAERMPQVKMAM</sequence>
<dbReference type="EMBL" id="FORX01000011">
    <property type="protein sequence ID" value="SFJ99631.1"/>
    <property type="molecule type" value="Genomic_DNA"/>
</dbReference>
<accession>A0A1I3VZN5</accession>
<dbReference type="PANTHER" id="PTHR46889">
    <property type="entry name" value="TRANSPOSASE INSF FOR INSERTION SEQUENCE IS3B-RELATED"/>
    <property type="match status" value="1"/>
</dbReference>
<dbReference type="GO" id="GO:0003676">
    <property type="term" value="F:nucleic acid binding"/>
    <property type="evidence" value="ECO:0007669"/>
    <property type="project" value="InterPro"/>
</dbReference>
<keyword evidence="3" id="KW-1185">Reference proteome</keyword>
<dbReference type="Gene3D" id="3.30.420.10">
    <property type="entry name" value="Ribonuclease H-like superfamily/Ribonuclease H"/>
    <property type="match status" value="1"/>
</dbReference>
<proteinExistence type="predicted"/>
<gene>
    <name evidence="2" type="ORF">SAMN04488082_11181</name>
</gene>
<reference evidence="3" key="1">
    <citation type="submission" date="2016-10" db="EMBL/GenBank/DDBJ databases">
        <authorList>
            <person name="Varghese N."/>
            <person name="Submissions S."/>
        </authorList>
    </citation>
    <scope>NUCLEOTIDE SEQUENCE [LARGE SCALE GENOMIC DNA]</scope>
    <source>
        <strain evidence="3">DSM 5918</strain>
    </source>
</reference>
<dbReference type="AlphaFoldDB" id="A0A1I3VZN5"/>